<keyword evidence="4" id="KW-0677">Repeat</keyword>
<sequence length="114" mass="13065">MAAISVHQFAKCITCHAWSPDHSMVALCPNSDEVHIYRKSQDKWERVHVLQKTGAQGQTELSLYLMTGIHMFWNQEAAEWVPTLVILRLNRAALCVQWESKSSDFTSGKLAMRY</sequence>
<dbReference type="Gene3D" id="2.130.10.10">
    <property type="entry name" value="YVTN repeat-like/Quinoprotein amine dehydrogenase"/>
    <property type="match status" value="2"/>
</dbReference>
<organism evidence="6 7">
    <name type="scientific">Vitis vinifera</name>
    <name type="common">Grape</name>
    <dbReference type="NCBI Taxonomy" id="29760"/>
    <lineage>
        <taxon>Eukaryota</taxon>
        <taxon>Viridiplantae</taxon>
        <taxon>Streptophyta</taxon>
        <taxon>Embryophyta</taxon>
        <taxon>Tracheophyta</taxon>
        <taxon>Spermatophyta</taxon>
        <taxon>Magnoliopsida</taxon>
        <taxon>eudicotyledons</taxon>
        <taxon>Gunneridae</taxon>
        <taxon>Pentapetalae</taxon>
        <taxon>rosids</taxon>
        <taxon>Vitales</taxon>
        <taxon>Vitaceae</taxon>
        <taxon>Viteae</taxon>
        <taxon>Vitis</taxon>
    </lineage>
</organism>
<dbReference type="InterPro" id="IPR017383">
    <property type="entry name" value="ARPC1"/>
</dbReference>
<accession>A0A438DC10</accession>
<reference evidence="6 7" key="1">
    <citation type="journal article" date="2018" name="PLoS Genet.">
        <title>Population sequencing reveals clonal diversity and ancestral inbreeding in the grapevine cultivar Chardonnay.</title>
        <authorList>
            <person name="Roach M.J."/>
            <person name="Johnson D.L."/>
            <person name="Bohlmann J."/>
            <person name="van Vuuren H.J."/>
            <person name="Jones S.J."/>
            <person name="Pretorius I.S."/>
            <person name="Schmidt S.A."/>
            <person name="Borneman A.R."/>
        </authorList>
    </citation>
    <scope>NUCLEOTIDE SEQUENCE [LARGE SCALE GENOMIC DNA]</scope>
    <source>
        <strain evidence="7">cv. Chardonnay</strain>
        <tissue evidence="6">Leaf</tissue>
    </source>
</reference>
<comment type="caution">
    <text evidence="6">The sequence shown here is derived from an EMBL/GenBank/DDBJ whole genome shotgun (WGS) entry which is preliminary data.</text>
</comment>
<evidence type="ECO:0000256" key="3">
    <source>
        <dbReference type="ARBA" id="ARBA00022574"/>
    </source>
</evidence>
<name>A0A438DC10_VITVI</name>
<dbReference type="EMBL" id="QGNW01001698">
    <property type="protein sequence ID" value="RVW32995.1"/>
    <property type="molecule type" value="Genomic_DNA"/>
</dbReference>
<dbReference type="InterPro" id="IPR036322">
    <property type="entry name" value="WD40_repeat_dom_sf"/>
</dbReference>
<keyword evidence="2" id="KW-0963">Cytoplasm</keyword>
<gene>
    <name evidence="6" type="primary">ARPC1B_2</name>
    <name evidence="6" type="ORF">CK203_095574</name>
</gene>
<dbReference type="GO" id="GO:0005737">
    <property type="term" value="C:cytoplasm"/>
    <property type="evidence" value="ECO:0007669"/>
    <property type="project" value="UniProtKB-SubCell"/>
</dbReference>
<dbReference type="PANTHER" id="PTHR10709:SF2">
    <property type="entry name" value="ACTIN-RELATED PROTEIN 2_3 COMPLEX SUBUNIT"/>
    <property type="match status" value="1"/>
</dbReference>
<dbReference type="Proteomes" id="UP000288805">
    <property type="component" value="Unassembled WGS sequence"/>
</dbReference>
<evidence type="ECO:0000313" key="6">
    <source>
        <dbReference type="EMBL" id="RVW32995.1"/>
    </source>
</evidence>
<evidence type="ECO:0000313" key="7">
    <source>
        <dbReference type="Proteomes" id="UP000288805"/>
    </source>
</evidence>
<evidence type="ECO:0000256" key="4">
    <source>
        <dbReference type="ARBA" id="ARBA00022737"/>
    </source>
</evidence>
<evidence type="ECO:0000256" key="5">
    <source>
        <dbReference type="ARBA" id="ARBA00023212"/>
    </source>
</evidence>
<protein>
    <submittedName>
        <fullName evidence="6">Actin-related protein 2/3 complex subunit 1B</fullName>
    </submittedName>
</protein>
<dbReference type="GO" id="GO:0034314">
    <property type="term" value="P:Arp2/3 complex-mediated actin nucleation"/>
    <property type="evidence" value="ECO:0007669"/>
    <property type="project" value="InterPro"/>
</dbReference>
<dbReference type="InterPro" id="IPR015943">
    <property type="entry name" value="WD40/YVTN_repeat-like_dom_sf"/>
</dbReference>
<evidence type="ECO:0000256" key="2">
    <source>
        <dbReference type="ARBA" id="ARBA00022490"/>
    </source>
</evidence>
<evidence type="ECO:0000256" key="1">
    <source>
        <dbReference type="ARBA" id="ARBA00004496"/>
    </source>
</evidence>
<keyword evidence="3" id="KW-0853">WD repeat</keyword>
<dbReference type="SUPFAM" id="SSF50978">
    <property type="entry name" value="WD40 repeat-like"/>
    <property type="match status" value="1"/>
</dbReference>
<proteinExistence type="predicted"/>
<comment type="subcellular location">
    <subcellularLocation>
        <location evidence="1">Cytoplasm</location>
    </subcellularLocation>
</comment>
<dbReference type="GO" id="GO:0005885">
    <property type="term" value="C:Arp2/3 protein complex"/>
    <property type="evidence" value="ECO:0007669"/>
    <property type="project" value="InterPro"/>
</dbReference>
<keyword evidence="5" id="KW-0206">Cytoskeleton</keyword>
<dbReference type="AlphaFoldDB" id="A0A438DC10"/>
<dbReference type="PANTHER" id="PTHR10709">
    <property type="entry name" value="ACTIN-RELATED PROTEIN 2/3 COMPLEX SUBUNIT 1"/>
    <property type="match status" value="1"/>
</dbReference>